<dbReference type="AlphaFoldDB" id="A0AAE1B5Z9"/>
<dbReference type="Proteomes" id="UP001283361">
    <property type="component" value="Unassembled WGS sequence"/>
</dbReference>
<evidence type="ECO:0000313" key="2">
    <source>
        <dbReference type="EMBL" id="KAK3800273.1"/>
    </source>
</evidence>
<dbReference type="EMBL" id="JAWDGP010000468">
    <property type="protein sequence ID" value="KAK3800273.1"/>
    <property type="molecule type" value="Genomic_DNA"/>
</dbReference>
<evidence type="ECO:0000313" key="3">
    <source>
        <dbReference type="Proteomes" id="UP001283361"/>
    </source>
</evidence>
<feature type="transmembrane region" description="Helical" evidence="1">
    <location>
        <begin position="119"/>
        <end position="142"/>
    </location>
</feature>
<keyword evidence="1" id="KW-0472">Membrane</keyword>
<name>A0AAE1B5Z9_9GAST</name>
<accession>A0AAE1B5Z9</accession>
<sequence>MQLHISQALYKLVIPSFNVQWLVVLSVNGNESGCYSEDCFHHHSSLLGVVIGEAKDRFPENNKAPHRVTTIELPPHPPSDLAPNSRQIVDALLTRDPTGDHQGNPESCEMSKPQSLDKLVLSVVATLLAAIAFGLIVSGSFVPRWARPLNMSMSEGNITYSLWGQEECFGIICSVEKR</sequence>
<protein>
    <submittedName>
        <fullName evidence="2">Uncharacterized protein</fullName>
    </submittedName>
</protein>
<gene>
    <name evidence="2" type="ORF">RRG08_065518</name>
</gene>
<comment type="caution">
    <text evidence="2">The sequence shown here is derived from an EMBL/GenBank/DDBJ whole genome shotgun (WGS) entry which is preliminary data.</text>
</comment>
<keyword evidence="3" id="KW-1185">Reference proteome</keyword>
<reference evidence="2" key="1">
    <citation type="journal article" date="2023" name="G3 (Bethesda)">
        <title>A reference genome for the long-term kleptoplast-retaining sea slug Elysia crispata morphotype clarki.</title>
        <authorList>
            <person name="Eastman K.E."/>
            <person name="Pendleton A.L."/>
            <person name="Shaikh M.A."/>
            <person name="Suttiyut T."/>
            <person name="Ogas R."/>
            <person name="Tomko P."/>
            <person name="Gavelis G."/>
            <person name="Widhalm J.R."/>
            <person name="Wisecaver J.H."/>
        </authorList>
    </citation>
    <scope>NUCLEOTIDE SEQUENCE</scope>
    <source>
        <strain evidence="2">ECLA1</strain>
    </source>
</reference>
<keyword evidence="1" id="KW-1133">Transmembrane helix</keyword>
<organism evidence="2 3">
    <name type="scientific">Elysia crispata</name>
    <name type="common">lettuce slug</name>
    <dbReference type="NCBI Taxonomy" id="231223"/>
    <lineage>
        <taxon>Eukaryota</taxon>
        <taxon>Metazoa</taxon>
        <taxon>Spiralia</taxon>
        <taxon>Lophotrochozoa</taxon>
        <taxon>Mollusca</taxon>
        <taxon>Gastropoda</taxon>
        <taxon>Heterobranchia</taxon>
        <taxon>Euthyneura</taxon>
        <taxon>Panpulmonata</taxon>
        <taxon>Sacoglossa</taxon>
        <taxon>Placobranchoidea</taxon>
        <taxon>Plakobranchidae</taxon>
        <taxon>Elysia</taxon>
    </lineage>
</organism>
<proteinExistence type="predicted"/>
<evidence type="ECO:0000256" key="1">
    <source>
        <dbReference type="SAM" id="Phobius"/>
    </source>
</evidence>
<keyword evidence="1" id="KW-0812">Transmembrane</keyword>